<keyword evidence="4" id="KW-1185">Reference proteome</keyword>
<dbReference type="Proteomes" id="UP000315496">
    <property type="component" value="Chromosome 2"/>
</dbReference>
<dbReference type="InterPro" id="IPR050693">
    <property type="entry name" value="Hsp70_NEF-Inhibitors"/>
</dbReference>
<dbReference type="SUPFAM" id="SSF48371">
    <property type="entry name" value="ARM repeat"/>
    <property type="match status" value="1"/>
</dbReference>
<evidence type="ECO:0000259" key="2">
    <source>
        <dbReference type="Pfam" id="PF08609"/>
    </source>
</evidence>
<gene>
    <name evidence="3" type="ORF">GMRT_12744</name>
</gene>
<dbReference type="AlphaFoldDB" id="A0A4Z1SS42"/>
<evidence type="ECO:0000313" key="3">
    <source>
        <dbReference type="EMBL" id="TNJ28580.1"/>
    </source>
</evidence>
<dbReference type="Gene3D" id="1.25.10.10">
    <property type="entry name" value="Leucine-rich Repeat Variant"/>
    <property type="match status" value="1"/>
</dbReference>
<protein>
    <recommendedName>
        <fullName evidence="2">Nucleotide exchange factor Fes1 domain-containing protein</fullName>
    </recommendedName>
</protein>
<dbReference type="EMBL" id="VDLU01000002">
    <property type="protein sequence ID" value="TNJ28580.1"/>
    <property type="molecule type" value="Genomic_DNA"/>
</dbReference>
<dbReference type="InterPro" id="IPR016024">
    <property type="entry name" value="ARM-type_fold"/>
</dbReference>
<dbReference type="PANTHER" id="PTHR19316:SF18">
    <property type="entry name" value="HSP70-BINDING PROTEIN 1"/>
    <property type="match status" value="1"/>
</dbReference>
<dbReference type="GO" id="GO:0000774">
    <property type="term" value="F:adenyl-nucleotide exchange factor activity"/>
    <property type="evidence" value="ECO:0007669"/>
    <property type="project" value="TreeGrafter"/>
</dbReference>
<dbReference type="InterPro" id="IPR013918">
    <property type="entry name" value="Nucleotide_exch_fac_Fes1"/>
</dbReference>
<comment type="caution">
    <text evidence="3">The sequence shown here is derived from an EMBL/GenBank/DDBJ whole genome shotgun (WGS) entry which is preliminary data.</text>
</comment>
<dbReference type="PANTHER" id="PTHR19316">
    <property type="entry name" value="PROTEIN FOLDING REGULATOR"/>
    <property type="match status" value="1"/>
</dbReference>
<reference evidence="3 4" key="1">
    <citation type="submission" date="2019-05" db="EMBL/GenBank/DDBJ databases">
        <title>The compact genome of Giardia muris reveals important steps in the evolution of intestinal protozoan parasites.</title>
        <authorList>
            <person name="Xu F."/>
            <person name="Jimenez-Gonzalez A."/>
            <person name="Einarsson E."/>
            <person name="Astvaldsson A."/>
            <person name="Peirasmaki D."/>
            <person name="Eckmann L."/>
            <person name="Andersson J.O."/>
            <person name="Svard S.G."/>
            <person name="Jerlstrom-Hultqvist J."/>
        </authorList>
    </citation>
    <scope>NUCLEOTIDE SEQUENCE [LARGE SCALE GENOMIC DNA]</scope>
    <source>
        <strain evidence="3 4">Roberts-Thomson</strain>
    </source>
</reference>
<organism evidence="3 4">
    <name type="scientific">Giardia muris</name>
    <dbReference type="NCBI Taxonomy" id="5742"/>
    <lineage>
        <taxon>Eukaryota</taxon>
        <taxon>Metamonada</taxon>
        <taxon>Diplomonadida</taxon>
        <taxon>Hexamitidae</taxon>
        <taxon>Giardiinae</taxon>
        <taxon>Giardia</taxon>
    </lineage>
</organism>
<dbReference type="GO" id="GO:0005783">
    <property type="term" value="C:endoplasmic reticulum"/>
    <property type="evidence" value="ECO:0007669"/>
    <property type="project" value="TreeGrafter"/>
</dbReference>
<evidence type="ECO:0000256" key="1">
    <source>
        <dbReference type="ARBA" id="ARBA00022737"/>
    </source>
</evidence>
<dbReference type="OrthoDB" id="10250458at2759"/>
<accession>A0A4Z1SS42</accession>
<sequence>MSAFLRAVFDWTIRNTEDYSNKEGTSTEVDPEKMAWLQQAWDSFVVDGATILKRCLQMLMEGTAEDRRLVLENLKDYVENIDNANVLRPLGGWPIILGFVRDGPRDLRVGALDVVTAAVHNNEVGSRDGLEAGLATEYANVFSLASTGQLAPSEVRAFISLTAAIFQSSILSAACLPGLSTNPLDVCLRLAPESPRLQHLIHFLRTQLEVEPDTEHSRLLRPLIPSSTSRSE</sequence>
<dbReference type="VEuPathDB" id="GiardiaDB:GMRT_12744"/>
<name>A0A4Z1SS42_GIAMU</name>
<feature type="domain" description="Nucleotide exchange factor Fes1" evidence="2">
    <location>
        <begin position="6"/>
        <end position="86"/>
    </location>
</feature>
<dbReference type="Pfam" id="PF08609">
    <property type="entry name" value="Fes1"/>
    <property type="match status" value="1"/>
</dbReference>
<dbReference type="InterPro" id="IPR011989">
    <property type="entry name" value="ARM-like"/>
</dbReference>
<proteinExistence type="predicted"/>
<keyword evidence="1" id="KW-0677">Repeat</keyword>
<evidence type="ECO:0000313" key="4">
    <source>
        <dbReference type="Proteomes" id="UP000315496"/>
    </source>
</evidence>